<keyword evidence="5" id="KW-0963">Cytoplasm</keyword>
<gene>
    <name evidence="5" type="primary">sepF</name>
    <name evidence="7" type="ORF">FTX54_009725</name>
</gene>
<dbReference type="InterPro" id="IPR007561">
    <property type="entry name" value="Cell_div_SepF/SepF-rel"/>
</dbReference>
<dbReference type="InterPro" id="IPR023052">
    <property type="entry name" value="Cell_div_SepF"/>
</dbReference>
<keyword evidence="2 5" id="KW-0717">Septation</keyword>
<dbReference type="EMBL" id="CP144914">
    <property type="protein sequence ID" value="WWD81647.1"/>
    <property type="molecule type" value="Genomic_DNA"/>
</dbReference>
<feature type="region of interest" description="Disordered" evidence="6">
    <location>
        <begin position="19"/>
        <end position="42"/>
    </location>
</feature>
<organism evidence="7 8">
    <name type="scientific">Alkalicoccus halolimnae</name>
    <dbReference type="NCBI Taxonomy" id="1667239"/>
    <lineage>
        <taxon>Bacteria</taxon>
        <taxon>Bacillati</taxon>
        <taxon>Bacillota</taxon>
        <taxon>Bacilli</taxon>
        <taxon>Bacillales</taxon>
        <taxon>Bacillaceae</taxon>
        <taxon>Alkalicoccus</taxon>
    </lineage>
</organism>
<keyword evidence="8" id="KW-1185">Reference proteome</keyword>
<accession>A0A5C7FDI0</accession>
<dbReference type="InterPro" id="IPR038594">
    <property type="entry name" value="SepF-like_sf"/>
</dbReference>
<evidence type="ECO:0000256" key="6">
    <source>
        <dbReference type="SAM" id="MobiDB-lite"/>
    </source>
</evidence>
<comment type="subcellular location">
    <subcellularLocation>
        <location evidence="5">Cytoplasm</location>
    </subcellularLocation>
    <text evidence="5">Localizes to the division site, in a FtsZ-dependent manner.</text>
</comment>
<comment type="function">
    <text evidence="4 5">Cell division protein that is part of the divisome complex and is recruited early to the Z-ring. Probably stimulates Z-ring formation, perhaps through the cross-linking of FtsZ protofilaments. Its function overlaps with FtsA.</text>
</comment>
<dbReference type="PANTHER" id="PTHR35798">
    <property type="entry name" value="CELL DIVISION PROTEIN SEPF"/>
    <property type="match status" value="1"/>
</dbReference>
<evidence type="ECO:0000256" key="5">
    <source>
        <dbReference type="HAMAP-Rule" id="MF_01197"/>
    </source>
</evidence>
<evidence type="ECO:0000313" key="8">
    <source>
        <dbReference type="Proteomes" id="UP000321816"/>
    </source>
</evidence>
<name>A0A5C7FDI0_9BACI</name>
<evidence type="ECO:0000256" key="1">
    <source>
        <dbReference type="ARBA" id="ARBA00022618"/>
    </source>
</evidence>
<protein>
    <recommendedName>
        <fullName evidence="5">Cell division protein SepF</fullName>
    </recommendedName>
</protein>
<keyword evidence="1 5" id="KW-0132">Cell division</keyword>
<reference evidence="7 8" key="1">
    <citation type="submission" date="2024-01" db="EMBL/GenBank/DDBJ databases">
        <title>Complete Genome Sequence of Alkalicoccus halolimnae BZ-SZ-XJ29T, a Moderately Halophilic Bacterium Isolated from a Salt Lake.</title>
        <authorList>
            <person name="Zhao B."/>
        </authorList>
    </citation>
    <scope>NUCLEOTIDE SEQUENCE [LARGE SCALE GENOMIC DNA]</scope>
    <source>
        <strain evidence="7 8">BZ-SZ-XJ29</strain>
    </source>
</reference>
<dbReference type="KEGG" id="ahal:FTX54_009725"/>
<dbReference type="Pfam" id="PF04472">
    <property type="entry name" value="SepF"/>
    <property type="match status" value="1"/>
</dbReference>
<evidence type="ECO:0000256" key="4">
    <source>
        <dbReference type="ARBA" id="ARBA00044936"/>
    </source>
</evidence>
<dbReference type="OrthoDB" id="9815206at2"/>
<dbReference type="RefSeq" id="WP_147802507.1">
    <property type="nucleotide sequence ID" value="NZ_CP144914.1"/>
</dbReference>
<sequence length="141" mass="16227">MTIMRKIKRYFDVDDDYEDYESSDDSKGYEAQPDEKMKGGHTEKDKVVQFNTYRHPASKVIIIEPHSYDEVQQIADKLKEKVSVIINLQRIPWGEAKRIVDFLSGTVYAVNGDIQKLGDHIFLCTPENVEVAGSISEMLRE</sequence>
<evidence type="ECO:0000256" key="2">
    <source>
        <dbReference type="ARBA" id="ARBA00023210"/>
    </source>
</evidence>
<comment type="similarity">
    <text evidence="5">Belongs to the SepF family.</text>
</comment>
<keyword evidence="3 5" id="KW-0131">Cell cycle</keyword>
<dbReference type="GO" id="GO:0005737">
    <property type="term" value="C:cytoplasm"/>
    <property type="evidence" value="ECO:0007669"/>
    <property type="project" value="UniProtKB-SubCell"/>
</dbReference>
<dbReference type="PANTHER" id="PTHR35798:SF1">
    <property type="entry name" value="CELL DIVISION PROTEIN SEPF"/>
    <property type="match status" value="1"/>
</dbReference>
<evidence type="ECO:0000313" key="7">
    <source>
        <dbReference type="EMBL" id="WWD81647.1"/>
    </source>
</evidence>
<evidence type="ECO:0000256" key="3">
    <source>
        <dbReference type="ARBA" id="ARBA00023306"/>
    </source>
</evidence>
<dbReference type="AlphaFoldDB" id="A0A5C7FDI0"/>
<dbReference type="GO" id="GO:0043093">
    <property type="term" value="P:FtsZ-dependent cytokinesis"/>
    <property type="evidence" value="ECO:0007669"/>
    <property type="project" value="UniProtKB-UniRule"/>
</dbReference>
<dbReference type="Gene3D" id="3.30.110.150">
    <property type="entry name" value="SepF-like protein"/>
    <property type="match status" value="1"/>
</dbReference>
<dbReference type="HAMAP" id="MF_01197">
    <property type="entry name" value="SepF"/>
    <property type="match status" value="1"/>
</dbReference>
<dbReference type="Proteomes" id="UP000321816">
    <property type="component" value="Chromosome"/>
</dbReference>
<dbReference type="GO" id="GO:0000917">
    <property type="term" value="P:division septum assembly"/>
    <property type="evidence" value="ECO:0007669"/>
    <property type="project" value="UniProtKB-KW"/>
</dbReference>
<feature type="compositionally biased region" description="Basic and acidic residues" evidence="6">
    <location>
        <begin position="24"/>
        <end position="42"/>
    </location>
</feature>
<comment type="subunit">
    <text evidence="5">Homodimer. Interacts with FtsZ.</text>
</comment>
<proteinExistence type="inferred from homology"/>